<keyword evidence="2" id="KW-1185">Reference proteome</keyword>
<dbReference type="GO" id="GO:0016747">
    <property type="term" value="F:acyltransferase activity, transferring groups other than amino-acyl groups"/>
    <property type="evidence" value="ECO:0007669"/>
    <property type="project" value="InterPro"/>
</dbReference>
<dbReference type="InterPro" id="IPR000182">
    <property type="entry name" value="GNAT_dom"/>
</dbReference>
<dbReference type="PROSITE" id="PS51186">
    <property type="entry name" value="GNAT"/>
    <property type="match status" value="1"/>
</dbReference>
<accession>A0A0H4KH78</accession>
<keyword evidence="1" id="KW-0548">Nucleotidyltransferase</keyword>
<reference evidence="1 2" key="1">
    <citation type="journal article" date="2015" name="PLoS ONE">
        <title>Genome Sequence of Bacillus endophyticus and Analysis of Its Companion Mechanism in the Ketogulonigenium vulgare-Bacillus Strain Consortium.</title>
        <authorList>
            <person name="Jia N."/>
            <person name="Du J."/>
            <person name="Ding M.Z."/>
            <person name="Gao F."/>
            <person name="Yuan Y.J."/>
        </authorList>
    </citation>
    <scope>NUCLEOTIDE SEQUENCE [LARGE SCALE GENOMIC DNA]</scope>
    <source>
        <strain evidence="1 2">Hbe603</strain>
    </source>
</reference>
<sequence>MVYMREITKKDLKKIVNWASSEEELMTWAGSSFSYPLKIEELKAYIKGANGVGSDRYIFVLVQENDVVGHISLAHIDYQNRSGRIGRVVVEENSRGKGYGTLMMKHMLQIGFEELNLNRISLGVYDFNVSAYKTYEKLGFVQEGILREKLKTTNGYWNSIEMSMLSKEWKQHNGLIKK</sequence>
<dbReference type="InterPro" id="IPR016181">
    <property type="entry name" value="Acyl_CoA_acyltransferase"/>
</dbReference>
<dbReference type="KEGG" id="beo:BEH_16185"/>
<dbReference type="EMBL" id="CP011974">
    <property type="protein sequence ID" value="AKO93477.1"/>
    <property type="molecule type" value="Genomic_DNA"/>
</dbReference>
<dbReference type="PANTHER" id="PTHR43415:SF5">
    <property type="entry name" value="ACETYLTRANSFERASE"/>
    <property type="match status" value="1"/>
</dbReference>
<dbReference type="Gene3D" id="3.40.630.30">
    <property type="match status" value="1"/>
</dbReference>
<keyword evidence="1" id="KW-0808">Transferase</keyword>
<dbReference type="GO" id="GO:0016779">
    <property type="term" value="F:nucleotidyltransferase activity"/>
    <property type="evidence" value="ECO:0007669"/>
    <property type="project" value="UniProtKB-KW"/>
</dbReference>
<proteinExistence type="predicted"/>
<dbReference type="AlphaFoldDB" id="A0A0H4KH78"/>
<evidence type="ECO:0000313" key="1">
    <source>
        <dbReference type="EMBL" id="AKO93477.1"/>
    </source>
</evidence>
<dbReference type="CDD" id="cd04301">
    <property type="entry name" value="NAT_SF"/>
    <property type="match status" value="1"/>
</dbReference>
<protein>
    <submittedName>
        <fullName evidence="1">Aminoglycoside adenylyltransferase</fullName>
    </submittedName>
</protein>
<gene>
    <name evidence="1" type="ORF">BEH_16185</name>
</gene>
<dbReference type="Pfam" id="PF13302">
    <property type="entry name" value="Acetyltransf_3"/>
    <property type="match status" value="1"/>
</dbReference>
<dbReference type="PATRIC" id="fig|135735.6.peg.3436"/>
<accession>A0A1X7DG70</accession>
<dbReference type="Proteomes" id="UP000036202">
    <property type="component" value="Chromosome"/>
</dbReference>
<dbReference type="PANTHER" id="PTHR43415">
    <property type="entry name" value="SPERMIDINE N(1)-ACETYLTRANSFERASE"/>
    <property type="match status" value="1"/>
</dbReference>
<organism evidence="1 2">
    <name type="scientific">Priestia filamentosa</name>
    <dbReference type="NCBI Taxonomy" id="1402861"/>
    <lineage>
        <taxon>Bacteria</taxon>
        <taxon>Bacillati</taxon>
        <taxon>Bacillota</taxon>
        <taxon>Bacilli</taxon>
        <taxon>Bacillales</taxon>
        <taxon>Bacillaceae</taxon>
        <taxon>Priestia</taxon>
    </lineage>
</organism>
<name>A0A0H4KH78_9BACI</name>
<evidence type="ECO:0000313" key="2">
    <source>
        <dbReference type="Proteomes" id="UP000036202"/>
    </source>
</evidence>
<dbReference type="SUPFAM" id="SSF55729">
    <property type="entry name" value="Acyl-CoA N-acyltransferases (Nat)"/>
    <property type="match status" value="1"/>
</dbReference>
<reference evidence="2" key="2">
    <citation type="submission" date="2015-06" db="EMBL/GenBank/DDBJ databases">
        <title>Genome Sequence of Bacillus endophyticus and Analysis of its Companion Mechanism in the Ketogulonigenium vulgare-Bacillus strain Consortium.</title>
        <authorList>
            <person name="Jia N."/>
            <person name="Du J."/>
            <person name="Ding M.-Z."/>
            <person name="Gao F."/>
            <person name="Yuan Y.-J."/>
        </authorList>
    </citation>
    <scope>NUCLEOTIDE SEQUENCE [LARGE SCALE GENOMIC DNA]</scope>
    <source>
        <strain evidence="2">Hbe603</strain>
    </source>
</reference>